<dbReference type="EMBL" id="AZHX01000596">
    <property type="protein sequence ID" value="ETX06807.1"/>
    <property type="molecule type" value="Genomic_DNA"/>
</dbReference>
<reference evidence="1 2" key="1">
    <citation type="journal article" date="2014" name="Nature">
        <title>An environmental bacterial taxon with a large and distinct metabolic repertoire.</title>
        <authorList>
            <person name="Wilson M.C."/>
            <person name="Mori T."/>
            <person name="Ruckert C."/>
            <person name="Uria A.R."/>
            <person name="Helf M.J."/>
            <person name="Takada K."/>
            <person name="Gernert C."/>
            <person name="Steffens U.A."/>
            <person name="Heycke N."/>
            <person name="Schmitt S."/>
            <person name="Rinke C."/>
            <person name="Helfrich E.J."/>
            <person name="Brachmann A.O."/>
            <person name="Gurgui C."/>
            <person name="Wakimoto T."/>
            <person name="Kracht M."/>
            <person name="Crusemann M."/>
            <person name="Hentschel U."/>
            <person name="Abe I."/>
            <person name="Matsunaga S."/>
            <person name="Kalinowski J."/>
            <person name="Takeyama H."/>
            <person name="Piel J."/>
        </authorList>
    </citation>
    <scope>NUCLEOTIDE SEQUENCE [LARGE SCALE GENOMIC DNA]</scope>
    <source>
        <strain evidence="2">TSY2</strain>
    </source>
</reference>
<evidence type="ECO:0000313" key="1">
    <source>
        <dbReference type="EMBL" id="ETX06807.1"/>
    </source>
</evidence>
<accession>W4MB06</accession>
<organism evidence="1 2">
    <name type="scientific">Candidatus Entotheonella gemina</name>
    <dbReference type="NCBI Taxonomy" id="1429439"/>
    <lineage>
        <taxon>Bacteria</taxon>
        <taxon>Pseudomonadati</taxon>
        <taxon>Nitrospinota/Tectimicrobiota group</taxon>
        <taxon>Candidatus Tectimicrobiota</taxon>
        <taxon>Candidatus Entotheonellia</taxon>
        <taxon>Candidatus Entotheonellales</taxon>
        <taxon>Candidatus Entotheonellaceae</taxon>
        <taxon>Candidatus Entotheonella</taxon>
    </lineage>
</organism>
<dbReference type="AlphaFoldDB" id="W4MB06"/>
<comment type="caution">
    <text evidence="1">The sequence shown here is derived from an EMBL/GenBank/DDBJ whole genome shotgun (WGS) entry which is preliminary data.</text>
</comment>
<dbReference type="HOGENOM" id="CLU_3248798_0_0_7"/>
<proteinExistence type="predicted"/>
<name>W4MB06_9BACT</name>
<dbReference type="Proteomes" id="UP000019140">
    <property type="component" value="Unassembled WGS sequence"/>
</dbReference>
<protein>
    <submittedName>
        <fullName evidence="1">Uncharacterized protein</fullName>
    </submittedName>
</protein>
<gene>
    <name evidence="1" type="ORF">ETSY2_14890</name>
</gene>
<evidence type="ECO:0000313" key="2">
    <source>
        <dbReference type="Proteomes" id="UP000019140"/>
    </source>
</evidence>
<sequence>MILGYDRSLEMIYWPAKAEAALLGTGTCTAQVICVKKGMKPL</sequence>
<keyword evidence="2" id="KW-1185">Reference proteome</keyword>